<feature type="compositionally biased region" description="Low complexity" evidence="3">
    <location>
        <begin position="320"/>
        <end position="336"/>
    </location>
</feature>
<protein>
    <submittedName>
        <fullName evidence="6">DNA/RNA endonuclease</fullName>
    </submittedName>
</protein>
<feature type="domain" description="ENPP1-3/EXOG-like endonuclease/phosphodiesterase" evidence="4">
    <location>
        <begin position="455"/>
        <end position="683"/>
    </location>
</feature>
<dbReference type="SUPFAM" id="SSF50494">
    <property type="entry name" value="Trypsin-like serine proteases"/>
    <property type="match status" value="1"/>
</dbReference>
<dbReference type="GO" id="GO:0016787">
    <property type="term" value="F:hydrolase activity"/>
    <property type="evidence" value="ECO:0007669"/>
    <property type="project" value="InterPro"/>
</dbReference>
<dbReference type="Proteomes" id="UP000422569">
    <property type="component" value="Chromosome"/>
</dbReference>
<dbReference type="CDD" id="cd00091">
    <property type="entry name" value="NUC"/>
    <property type="match status" value="1"/>
</dbReference>
<dbReference type="Pfam" id="PF13365">
    <property type="entry name" value="Trypsin_2"/>
    <property type="match status" value="1"/>
</dbReference>
<dbReference type="EMBL" id="CP044331">
    <property type="protein sequence ID" value="QGM96915.1"/>
    <property type="molecule type" value="Genomic_DNA"/>
</dbReference>
<feature type="domain" description="DNA/RNA non-specific endonuclease/pyrophosphatase/phosphodiesterase" evidence="5">
    <location>
        <begin position="454"/>
        <end position="683"/>
    </location>
</feature>
<keyword evidence="6" id="KW-0540">Nuclease</keyword>
<feature type="binding site" evidence="2">
    <location>
        <position position="563"/>
    </location>
    <ligand>
        <name>Mg(2+)</name>
        <dbReference type="ChEBI" id="CHEBI:18420"/>
        <note>catalytic</note>
    </ligand>
</feature>
<evidence type="ECO:0000256" key="1">
    <source>
        <dbReference type="PIRSR" id="PIRSR640255-1"/>
    </source>
</evidence>
<dbReference type="PANTHER" id="PTHR13966:SF5">
    <property type="entry name" value="ENDONUCLEASE G, MITOCHONDRIAL"/>
    <property type="match status" value="1"/>
</dbReference>
<keyword evidence="6" id="KW-0255">Endonuclease</keyword>
<evidence type="ECO:0000259" key="4">
    <source>
        <dbReference type="SMART" id="SM00477"/>
    </source>
</evidence>
<gene>
    <name evidence="6" type="ORF">F7D14_05120</name>
</gene>
<dbReference type="InterPro" id="IPR044929">
    <property type="entry name" value="DNA/RNA_non-sp_Endonuclease_sf"/>
</dbReference>
<evidence type="ECO:0000256" key="3">
    <source>
        <dbReference type="SAM" id="MobiDB-lite"/>
    </source>
</evidence>
<dbReference type="SUPFAM" id="SSF54060">
    <property type="entry name" value="His-Me finger endonucleases"/>
    <property type="match status" value="1"/>
</dbReference>
<dbReference type="AlphaFoldDB" id="A0A6B8M3I9"/>
<reference evidence="6 7" key="1">
    <citation type="submission" date="2019-09" db="EMBL/GenBank/DDBJ databases">
        <title>Isolation and complete genome sequencing of Methylocystis species.</title>
        <authorList>
            <person name="Rumah B.L."/>
            <person name="Stead C.E."/>
            <person name="Stevens B.C."/>
            <person name="Minton N.P."/>
            <person name="Grosse-Honebrink A."/>
            <person name="Zhang Y."/>
        </authorList>
    </citation>
    <scope>NUCLEOTIDE SEQUENCE [LARGE SCALE GENOMIC DNA]</scope>
    <source>
        <strain evidence="6 7">BRCS2</strain>
    </source>
</reference>
<dbReference type="InterPro" id="IPR020821">
    <property type="entry name" value="ENPP1-3/EXOG-like_nuc-like"/>
</dbReference>
<keyword evidence="7" id="KW-1185">Reference proteome</keyword>
<evidence type="ECO:0000259" key="5">
    <source>
        <dbReference type="SMART" id="SM00892"/>
    </source>
</evidence>
<organism evidence="6 7">
    <name type="scientific">Methylocystis parvus</name>
    <dbReference type="NCBI Taxonomy" id="134"/>
    <lineage>
        <taxon>Bacteria</taxon>
        <taxon>Pseudomonadati</taxon>
        <taxon>Pseudomonadota</taxon>
        <taxon>Alphaproteobacteria</taxon>
        <taxon>Hyphomicrobiales</taxon>
        <taxon>Methylocystaceae</taxon>
        <taxon>Methylocystis</taxon>
    </lineage>
</organism>
<dbReference type="InterPro" id="IPR009003">
    <property type="entry name" value="Peptidase_S1_PA"/>
</dbReference>
<dbReference type="PANTHER" id="PTHR13966">
    <property type="entry name" value="ENDONUCLEASE RELATED"/>
    <property type="match status" value="1"/>
</dbReference>
<keyword evidence="2" id="KW-0479">Metal-binding</keyword>
<dbReference type="Gene3D" id="2.40.10.10">
    <property type="entry name" value="Trypsin-like serine proteases"/>
    <property type="match status" value="2"/>
</dbReference>
<keyword evidence="6" id="KW-0378">Hydrolase</keyword>
<evidence type="ECO:0000313" key="7">
    <source>
        <dbReference type="Proteomes" id="UP000422569"/>
    </source>
</evidence>
<dbReference type="GO" id="GO:0046872">
    <property type="term" value="F:metal ion binding"/>
    <property type="evidence" value="ECO:0007669"/>
    <property type="project" value="UniProtKB-KW"/>
</dbReference>
<proteinExistence type="predicted"/>
<feature type="active site" description="Proton acceptor" evidence="1">
    <location>
        <position position="527"/>
    </location>
</feature>
<dbReference type="InterPro" id="IPR001604">
    <property type="entry name" value="Endo_G_ENPP1-like_dom"/>
</dbReference>
<dbReference type="RefSeq" id="WP_016922105.1">
    <property type="nucleotide sequence ID" value="NZ_CP044331.1"/>
</dbReference>
<sequence length="714" mass="77879">MDRDKIDQGALDAFHNLVESTREKRREARRLVATGRWREIEDDVSRAVAYFSKRAPRAAGAEAARGSLDFQPVSFLTTGALARNAVAYVESPLNGATATGFLISPRLFLTNHHVLESDAHARGALITFRREFENGHFVATTVFKLDPDRFFISSPDNDLDFALVAVGERTAGAETLDAFSYCVLSNKPDKHVKGMSVNIIQHPLGMHKMVTVRNNILQERTARSLLYETDTEHGSSGAPVFNDEWELIALHHWGEPALALGDSDLINRNLQVNEGVRISALYERFDQILPTLEGEKRTLLAEALDFAKNAPAAPTEKKLGGPAPAPAAESLSSSGAVMPAANPQPAAVEAVRAAAGELKIVVPIEISVRIGGAGVAGLAAGGLAPAPLAPAEQKQLLRAAEALRIDPDYASRSGYREDFIPGHTVPLPSLSAKLLKQIAPLRAGEADAESGLLKYEHFSVVINKTKRIAIYTATNIDGATYLDVNRSTGQVAAAEADQWFKDPRVSAGFVLDQTFYSDWSHIFDRGHLTRRSDPTWGDADTAERANADTFHFTNCSPQHFRFNQSAKFWQGVERFVLENGVLADDARKPLCVIQGPIYDEKIDRTADDVQIPSSFFKIVVWKGKSGLKSVGLVVDQFNLLDETRKNLGGPKDLASVDVQHWRVSVQSIEKRTGLNFGDAMRAADTINLAGQPQVGAEALIRVTKFSDLLPPVLE</sequence>
<dbReference type="KEGG" id="mpar:F7D14_05120"/>
<dbReference type="InterPro" id="IPR044925">
    <property type="entry name" value="His-Me_finger_sf"/>
</dbReference>
<name>A0A6B8M3I9_9HYPH</name>
<dbReference type="Pfam" id="PF01223">
    <property type="entry name" value="Endonuclease_NS"/>
    <property type="match status" value="1"/>
</dbReference>
<dbReference type="SMART" id="SM00477">
    <property type="entry name" value="NUC"/>
    <property type="match status" value="1"/>
</dbReference>
<dbReference type="GO" id="GO:0003676">
    <property type="term" value="F:nucleic acid binding"/>
    <property type="evidence" value="ECO:0007669"/>
    <property type="project" value="InterPro"/>
</dbReference>
<evidence type="ECO:0000256" key="2">
    <source>
        <dbReference type="PIRSR" id="PIRSR640255-2"/>
    </source>
</evidence>
<dbReference type="InterPro" id="IPR043504">
    <property type="entry name" value="Peptidase_S1_PA_chymotrypsin"/>
</dbReference>
<dbReference type="Gene3D" id="3.40.570.10">
    <property type="entry name" value="Extracellular Endonuclease, subunit A"/>
    <property type="match status" value="1"/>
</dbReference>
<dbReference type="InterPro" id="IPR040255">
    <property type="entry name" value="Non-specific_endonuclease"/>
</dbReference>
<evidence type="ECO:0000313" key="6">
    <source>
        <dbReference type="EMBL" id="QGM96915.1"/>
    </source>
</evidence>
<accession>A0A6B8M3I9</accession>
<feature type="region of interest" description="Disordered" evidence="3">
    <location>
        <begin position="312"/>
        <end position="339"/>
    </location>
</feature>
<dbReference type="GO" id="GO:0004519">
    <property type="term" value="F:endonuclease activity"/>
    <property type="evidence" value="ECO:0007669"/>
    <property type="project" value="UniProtKB-KW"/>
</dbReference>
<dbReference type="SMART" id="SM00892">
    <property type="entry name" value="Endonuclease_NS"/>
    <property type="match status" value="1"/>
</dbReference>